<dbReference type="AlphaFoldDB" id="A0A562JB98"/>
<evidence type="ECO:0000313" key="3">
    <source>
        <dbReference type="EMBL" id="TWH80333.1"/>
    </source>
</evidence>
<dbReference type="Proteomes" id="UP000315343">
    <property type="component" value="Unassembled WGS sequence"/>
</dbReference>
<keyword evidence="1" id="KW-0732">Signal</keyword>
<protein>
    <submittedName>
        <fullName evidence="3">S-layer family protein</fullName>
    </submittedName>
</protein>
<accession>A0A562JB98</accession>
<evidence type="ECO:0000259" key="2">
    <source>
        <dbReference type="PROSITE" id="PS51272"/>
    </source>
</evidence>
<evidence type="ECO:0000313" key="4">
    <source>
        <dbReference type="Proteomes" id="UP000315343"/>
    </source>
</evidence>
<dbReference type="Pfam" id="PF00395">
    <property type="entry name" value="SLH"/>
    <property type="match status" value="1"/>
</dbReference>
<dbReference type="EMBL" id="VLKH01000004">
    <property type="protein sequence ID" value="TWH80333.1"/>
    <property type="molecule type" value="Genomic_DNA"/>
</dbReference>
<comment type="caution">
    <text evidence="3">The sequence shown here is derived from an EMBL/GenBank/DDBJ whole genome shotgun (WGS) entry which is preliminary data.</text>
</comment>
<dbReference type="OrthoDB" id="1858867at2"/>
<evidence type="ECO:0000256" key="1">
    <source>
        <dbReference type="SAM" id="SignalP"/>
    </source>
</evidence>
<keyword evidence="4" id="KW-1185">Reference proteome</keyword>
<feature type="chain" id="PRO_5039114827" evidence="1">
    <location>
        <begin position="24"/>
        <end position="450"/>
    </location>
</feature>
<gene>
    <name evidence="3" type="ORF">LY60_01593</name>
</gene>
<dbReference type="RefSeq" id="WP_145082128.1">
    <property type="nucleotide sequence ID" value="NZ_JAYFNS010000006.1"/>
</dbReference>
<name>A0A562JB98_9FIRM</name>
<dbReference type="PROSITE" id="PS51272">
    <property type="entry name" value="SLH"/>
    <property type="match status" value="1"/>
</dbReference>
<reference evidence="3 4" key="1">
    <citation type="submission" date="2019-07" db="EMBL/GenBank/DDBJ databases">
        <title>Genomic Encyclopedia of Type Strains, Phase I: the one thousand microbial genomes (KMG-I) project.</title>
        <authorList>
            <person name="Kyrpides N."/>
        </authorList>
    </citation>
    <scope>NUCLEOTIDE SEQUENCE [LARGE SCALE GENOMIC DNA]</scope>
    <source>
        <strain evidence="3 4">DSM 13558</strain>
    </source>
</reference>
<proteinExistence type="predicted"/>
<feature type="signal peptide" evidence="1">
    <location>
        <begin position="1"/>
        <end position="23"/>
    </location>
</feature>
<organism evidence="3 4">
    <name type="scientific">Sedimentibacter saalensis</name>
    <dbReference type="NCBI Taxonomy" id="130788"/>
    <lineage>
        <taxon>Bacteria</taxon>
        <taxon>Bacillati</taxon>
        <taxon>Bacillota</taxon>
        <taxon>Tissierellia</taxon>
        <taxon>Sedimentibacter</taxon>
    </lineage>
</organism>
<sequence>MNTFKRILCIVLCFYMLNSPAYGFTEKIEPLDESEIKTNIEEEYGLKIIYSKDDENIDYMDCMLVLERSLRRFPEGVIKEITDYYSKMGIETNVVINKTEKIADLFSEYVLGDKSATVYINALQNSMYNDECVASEESTVHELSHLISDYMYETYGHDRMENDFLKFNGGFQYGNWEEKSDVFLNKHSAMSFEDEVADLIWYTEVHPELLRTLDCEEKEIVHKKIEYLAEVFDQCFDSVSENTKLWMDAFPQEPDMWAIDTITQLKNASIIPEEFEGMYDAYITKENFYTLVMNVVESKLGKEELSNNFNLYMQEEYVSLDPVKGEIFMNDGMAVLDRSMLCSNKEVIYKAYQMGFLGHEGAGLEPDSYITRLEAAKMFAYIANSQGMDISDYEVINYTDIDDVQDSEKPFIYFAATKGILKGYGYNFNPNGYCTYQETYIMLMRLYNLL</sequence>
<feature type="domain" description="SLH" evidence="2">
    <location>
        <begin position="395"/>
        <end position="450"/>
    </location>
</feature>
<dbReference type="InterPro" id="IPR001119">
    <property type="entry name" value="SLH_dom"/>
</dbReference>